<comment type="caution">
    <text evidence="6">The sequence shown here is derived from an EMBL/GenBank/DDBJ whole genome shotgun (WGS) entry which is preliminary data.</text>
</comment>
<organism evidence="6 7">
    <name type="scientific">Helicobacter saguini</name>
    <dbReference type="NCBI Taxonomy" id="1548018"/>
    <lineage>
        <taxon>Bacteria</taxon>
        <taxon>Pseudomonadati</taxon>
        <taxon>Campylobacterota</taxon>
        <taxon>Epsilonproteobacteria</taxon>
        <taxon>Campylobacterales</taxon>
        <taxon>Helicobacteraceae</taxon>
        <taxon>Helicobacter</taxon>
    </lineage>
</organism>
<keyword evidence="7" id="KW-1185">Reference proteome</keyword>
<proteinExistence type="inferred from homology"/>
<dbReference type="PANTHER" id="PTHR11929:SF194">
    <property type="entry name" value="ALPHA-(1,3)-FUCOSYLTRANSFERASE 10"/>
    <property type="match status" value="1"/>
</dbReference>
<evidence type="ECO:0000256" key="2">
    <source>
        <dbReference type="ARBA" id="ARBA00022676"/>
    </source>
</evidence>
<dbReference type="Pfam" id="PF00852">
    <property type="entry name" value="Glyco_transf_10"/>
    <property type="match status" value="1"/>
</dbReference>
<dbReference type="AlphaFoldDB" id="A0A347VTA9"/>
<reference evidence="6 7" key="2">
    <citation type="journal article" date="2016" name="Infect. Immun.">
        <title>Helicobacter saguini, a Novel Helicobacter Isolated from Cotton-Top Tamarins with Ulcerative Colitis, Has Proinflammatory Properties and Induces Typhlocolitis and Dysplasia in Gnotobiotic IL-10-/- Mice.</title>
        <authorList>
            <person name="Shen Z."/>
            <person name="Mannion A."/>
            <person name="Whary M.T."/>
            <person name="Muthupalani S."/>
            <person name="Sheh A."/>
            <person name="Feng Y."/>
            <person name="Gong G."/>
            <person name="Vandamme P."/>
            <person name="Holcombe H.R."/>
            <person name="Paster B.J."/>
            <person name="Fox J.G."/>
        </authorList>
    </citation>
    <scope>NUCLEOTIDE SEQUENCE [LARGE SCALE GENOMIC DNA]</scope>
    <source>
        <strain evidence="6 7">MIT 97-6194</strain>
    </source>
</reference>
<reference evidence="6 7" key="1">
    <citation type="journal article" date="2014" name="Genome Announc.">
        <title>Draft genome sequences of eight enterohepatic helicobacter species isolated from both laboratory and wild rodents.</title>
        <authorList>
            <person name="Sheh A."/>
            <person name="Shen Z."/>
            <person name="Fox J.G."/>
        </authorList>
    </citation>
    <scope>NUCLEOTIDE SEQUENCE [LARGE SCALE GENOMIC DNA]</scope>
    <source>
        <strain evidence="6 7">MIT 97-6194</strain>
    </source>
</reference>
<dbReference type="InterPro" id="IPR055270">
    <property type="entry name" value="Glyco_tran_10_C"/>
</dbReference>
<dbReference type="EMBL" id="JRMP02000019">
    <property type="protein sequence ID" value="TLD92523.1"/>
    <property type="molecule type" value="Genomic_DNA"/>
</dbReference>
<keyword evidence="3" id="KW-0808">Transferase</keyword>
<reference evidence="6" key="3">
    <citation type="submission" date="2018-04" db="EMBL/GenBank/DDBJ databases">
        <authorList>
            <person name="Sheh A."/>
            <person name="Shen Z."/>
            <person name="Mannion A.J."/>
            <person name="Fox J.G."/>
        </authorList>
    </citation>
    <scope>NUCLEOTIDE SEQUENCE</scope>
    <source>
        <strain evidence="6">MIT 97-6194</strain>
    </source>
</reference>
<dbReference type="STRING" id="1548018.LS64_04460"/>
<reference evidence="5 8" key="4">
    <citation type="submission" date="2019-12" db="EMBL/GenBank/DDBJ databases">
        <title>Multi-Generational Helicobacter saguini Isolates.</title>
        <authorList>
            <person name="Mannion A."/>
            <person name="Shen Z."/>
            <person name="Fox J.G."/>
        </authorList>
    </citation>
    <scope>NUCLEOTIDE SEQUENCE [LARGE SCALE GENOMIC DNA]</scope>
    <source>
        <strain evidence="5">16-048</strain>
        <strain evidence="8">16-048 (F4)</strain>
    </source>
</reference>
<dbReference type="GO" id="GO:0008417">
    <property type="term" value="F:fucosyltransferase activity"/>
    <property type="evidence" value="ECO:0007669"/>
    <property type="project" value="InterPro"/>
</dbReference>
<dbReference type="PANTHER" id="PTHR11929">
    <property type="entry name" value="ALPHA- 1,3 -FUCOSYLTRANSFERASE"/>
    <property type="match status" value="1"/>
</dbReference>
<gene>
    <name evidence="5" type="ORF">DCO61_05660</name>
    <name evidence="6" type="ORF">LS64_010050</name>
</gene>
<dbReference type="EMBL" id="QBIU01000001">
    <property type="protein sequence ID" value="MWV69506.1"/>
    <property type="molecule type" value="Genomic_DNA"/>
</dbReference>
<dbReference type="Proteomes" id="UP000477070">
    <property type="component" value="Unassembled WGS sequence"/>
</dbReference>
<dbReference type="GO" id="GO:0016020">
    <property type="term" value="C:membrane"/>
    <property type="evidence" value="ECO:0007669"/>
    <property type="project" value="InterPro"/>
</dbReference>
<dbReference type="Proteomes" id="UP000029714">
    <property type="component" value="Unassembled WGS sequence"/>
</dbReference>
<evidence type="ECO:0000256" key="3">
    <source>
        <dbReference type="ARBA" id="ARBA00022679"/>
    </source>
</evidence>
<feature type="domain" description="Fucosyltransferase C-terminal" evidence="4">
    <location>
        <begin position="179"/>
        <end position="281"/>
    </location>
</feature>
<comment type="similarity">
    <text evidence="1">Belongs to the glycosyltransferase 10 family.</text>
</comment>
<dbReference type="InterPro" id="IPR038577">
    <property type="entry name" value="GT10-like_C_sf"/>
</dbReference>
<evidence type="ECO:0000313" key="6">
    <source>
        <dbReference type="EMBL" id="TLD92523.1"/>
    </source>
</evidence>
<evidence type="ECO:0000313" key="8">
    <source>
        <dbReference type="Proteomes" id="UP000477070"/>
    </source>
</evidence>
<protein>
    <recommendedName>
        <fullName evidence="4">Fucosyltransferase C-terminal domain-containing protein</fullName>
    </recommendedName>
</protein>
<sequence>MRIQFLQDFIDKVRNKRNRLSFQSKIYGKCYYPYYSKKQGFSFKKPRIFNEFGEPLELFFLRSSATWYSPYNDSRYFLWDRYNFGLDIHFYTDNDIFQTMGKPNAKYALFGEPRTINKKVYSDFVKAKNLASEFKNIITFDSILLEKFPNARLFCGAAPWCYLESGDTLSHSATKYEKKSKDISMICSGKTFTPLHIVRNAIASRLKSNARVDIFGSYVNNYVRYTSQALDSYRYHIVVENMQSEYYFTEKILNCFISMAVPLYIGATKIAEFFNPDGIITLRPNDVDNIESILAACTPQDYTNRLPAIIENYHKSLHYLNNDDRLYEMLFKGDK</sequence>
<evidence type="ECO:0000313" key="7">
    <source>
        <dbReference type="Proteomes" id="UP000029714"/>
    </source>
</evidence>
<keyword evidence="2" id="KW-0328">Glycosyltransferase</keyword>
<dbReference type="OrthoDB" id="9791032at2"/>
<dbReference type="RefSeq" id="WP_034571104.1">
    <property type="nucleotide sequence ID" value="NZ_JRMP02000019.1"/>
</dbReference>
<dbReference type="SUPFAM" id="SSF53756">
    <property type="entry name" value="UDP-Glycosyltransferase/glycogen phosphorylase"/>
    <property type="match status" value="1"/>
</dbReference>
<evidence type="ECO:0000259" key="4">
    <source>
        <dbReference type="Pfam" id="PF00852"/>
    </source>
</evidence>
<evidence type="ECO:0000313" key="5">
    <source>
        <dbReference type="EMBL" id="MWV69506.1"/>
    </source>
</evidence>
<name>A0A347VTA9_9HELI</name>
<evidence type="ECO:0000256" key="1">
    <source>
        <dbReference type="ARBA" id="ARBA00008919"/>
    </source>
</evidence>
<dbReference type="InterPro" id="IPR001503">
    <property type="entry name" value="Glyco_trans_10"/>
</dbReference>
<dbReference type="Gene3D" id="3.40.50.11660">
    <property type="entry name" value="Glycosyl transferase family 10, C-terminal domain"/>
    <property type="match status" value="1"/>
</dbReference>
<accession>A0A347VTA9</accession>